<dbReference type="EMBL" id="JAUSVK010000001">
    <property type="protein sequence ID" value="MDQ0394297.1"/>
    <property type="molecule type" value="Genomic_DNA"/>
</dbReference>
<dbReference type="PROSITE" id="PS00211">
    <property type="entry name" value="ABC_TRANSPORTER_1"/>
    <property type="match status" value="1"/>
</dbReference>
<evidence type="ECO:0000256" key="4">
    <source>
        <dbReference type="ARBA" id="ARBA00022597"/>
    </source>
</evidence>
<protein>
    <submittedName>
        <fullName evidence="11">ABC-type sugar transport system ATPase subunit</fullName>
    </submittedName>
</protein>
<organism evidence="11 12">
    <name type="scientific">Labrys monachus</name>
    <dbReference type="NCBI Taxonomy" id="217067"/>
    <lineage>
        <taxon>Bacteria</taxon>
        <taxon>Pseudomonadati</taxon>
        <taxon>Pseudomonadota</taxon>
        <taxon>Alphaproteobacteria</taxon>
        <taxon>Hyphomicrobiales</taxon>
        <taxon>Xanthobacteraceae</taxon>
        <taxon>Labrys</taxon>
    </lineage>
</organism>
<evidence type="ECO:0000256" key="7">
    <source>
        <dbReference type="ARBA" id="ARBA00022840"/>
    </source>
</evidence>
<comment type="similarity">
    <text evidence="1">Belongs to the ABC transporter superfamily.</text>
</comment>
<dbReference type="InterPro" id="IPR003593">
    <property type="entry name" value="AAA+_ATPase"/>
</dbReference>
<evidence type="ECO:0000256" key="2">
    <source>
        <dbReference type="ARBA" id="ARBA00022448"/>
    </source>
</evidence>
<gene>
    <name evidence="11" type="ORF">J3R73_004089</name>
</gene>
<keyword evidence="2" id="KW-0813">Transport</keyword>
<dbReference type="Proteomes" id="UP001237448">
    <property type="component" value="Unassembled WGS sequence"/>
</dbReference>
<dbReference type="InterPro" id="IPR017871">
    <property type="entry name" value="ABC_transporter-like_CS"/>
</dbReference>
<keyword evidence="8" id="KW-1278">Translocase</keyword>
<comment type="caution">
    <text evidence="11">The sequence shown here is derived from an EMBL/GenBank/DDBJ whole genome shotgun (WGS) entry which is preliminary data.</text>
</comment>
<dbReference type="InterPro" id="IPR050107">
    <property type="entry name" value="ABC_carbohydrate_import_ATPase"/>
</dbReference>
<dbReference type="RefSeq" id="WP_307431049.1">
    <property type="nucleotide sequence ID" value="NZ_JAUSVK010000001.1"/>
</dbReference>
<evidence type="ECO:0000256" key="5">
    <source>
        <dbReference type="ARBA" id="ARBA00022737"/>
    </source>
</evidence>
<dbReference type="CDD" id="cd03215">
    <property type="entry name" value="ABC_Carb_Monos_II"/>
    <property type="match status" value="1"/>
</dbReference>
<dbReference type="InterPro" id="IPR027417">
    <property type="entry name" value="P-loop_NTPase"/>
</dbReference>
<dbReference type="Pfam" id="PF00005">
    <property type="entry name" value="ABC_tran"/>
    <property type="match status" value="2"/>
</dbReference>
<dbReference type="PANTHER" id="PTHR43790:SF3">
    <property type="entry name" value="D-ALLOSE IMPORT ATP-BINDING PROTEIN ALSA-RELATED"/>
    <property type="match status" value="1"/>
</dbReference>
<evidence type="ECO:0000256" key="1">
    <source>
        <dbReference type="ARBA" id="ARBA00005417"/>
    </source>
</evidence>
<keyword evidence="9" id="KW-0472">Membrane</keyword>
<dbReference type="CDD" id="cd03216">
    <property type="entry name" value="ABC_Carb_Monos_I"/>
    <property type="match status" value="1"/>
</dbReference>
<dbReference type="SUPFAM" id="SSF52540">
    <property type="entry name" value="P-loop containing nucleoside triphosphate hydrolases"/>
    <property type="match status" value="2"/>
</dbReference>
<evidence type="ECO:0000256" key="8">
    <source>
        <dbReference type="ARBA" id="ARBA00022967"/>
    </source>
</evidence>
<dbReference type="SMART" id="SM00382">
    <property type="entry name" value="AAA"/>
    <property type="match status" value="2"/>
</dbReference>
<dbReference type="PANTHER" id="PTHR43790">
    <property type="entry name" value="CARBOHYDRATE TRANSPORT ATP-BINDING PROTEIN MG119-RELATED"/>
    <property type="match status" value="1"/>
</dbReference>
<evidence type="ECO:0000256" key="9">
    <source>
        <dbReference type="ARBA" id="ARBA00023136"/>
    </source>
</evidence>
<evidence type="ECO:0000259" key="10">
    <source>
        <dbReference type="PROSITE" id="PS50893"/>
    </source>
</evidence>
<keyword evidence="12" id="KW-1185">Reference proteome</keyword>
<feature type="domain" description="ABC transporter" evidence="10">
    <location>
        <begin position="11"/>
        <end position="248"/>
    </location>
</feature>
<name>A0ABU0FI62_9HYPH</name>
<keyword evidence="5" id="KW-0677">Repeat</keyword>
<keyword evidence="4 11" id="KW-0762">Sugar transport</keyword>
<sequence length="508" mass="54713">MTDAGVSANVVELSGVSKSFTGVKVLKDVSFDVRPGEVHALLGENGAGKSTLIKIIAGVHSPDSGTMKVDGEEVRFRSPREARRHGVATVYQELLLFPELTVAENIFLGNAPRRGWGGLDWTAMRGKARALLDSLDSHDLDVDAKVGFLSVANRQRVEIAKALSQEAHVLIMDEPTAALAEADVRRLMSVVKKLRERGVAIIYVSHRMPEIFELADRVTVLRDGAYIGTRDIGEVTEASLVSMMVGRSIEQLFPKIEASLGEVVLELRDVSYGHKVKNISLTVRAGEIVGLAGLIGSGRTELALTVFGITPATSGDILVNGKKARIDGPRTARDLGIAYVPEDRGLQGLVRPMTIRENVSMAVLDRMSNGLTIRFGEEARRAVEAIRRLGIRARGPEQIVRQLSGGNQQKVVLAKWLEAGPRILIMDEPTRGIDVGAKAEIYALMGRLVQQGVAILMISSELPEVLGMSDRVLVINGGRIVADFDRPDATPDAVGAAMTNAQSMQGAA</sequence>
<evidence type="ECO:0000256" key="6">
    <source>
        <dbReference type="ARBA" id="ARBA00022741"/>
    </source>
</evidence>
<keyword evidence="3" id="KW-1003">Cell membrane</keyword>
<proteinExistence type="inferred from homology"/>
<dbReference type="Gene3D" id="3.40.50.300">
    <property type="entry name" value="P-loop containing nucleotide triphosphate hydrolases"/>
    <property type="match status" value="2"/>
</dbReference>
<keyword evidence="7" id="KW-0067">ATP-binding</keyword>
<evidence type="ECO:0000313" key="11">
    <source>
        <dbReference type="EMBL" id="MDQ0394297.1"/>
    </source>
</evidence>
<reference evidence="11 12" key="1">
    <citation type="submission" date="2023-07" db="EMBL/GenBank/DDBJ databases">
        <title>Genomic Encyclopedia of Type Strains, Phase IV (KMG-IV): sequencing the most valuable type-strain genomes for metagenomic binning, comparative biology and taxonomic classification.</title>
        <authorList>
            <person name="Goeker M."/>
        </authorList>
    </citation>
    <scope>NUCLEOTIDE SEQUENCE [LARGE SCALE GENOMIC DNA]</scope>
    <source>
        <strain evidence="11 12">DSM 5896</strain>
    </source>
</reference>
<keyword evidence="6" id="KW-0547">Nucleotide-binding</keyword>
<dbReference type="PROSITE" id="PS50893">
    <property type="entry name" value="ABC_TRANSPORTER_2"/>
    <property type="match status" value="2"/>
</dbReference>
<dbReference type="InterPro" id="IPR003439">
    <property type="entry name" value="ABC_transporter-like_ATP-bd"/>
</dbReference>
<feature type="domain" description="ABC transporter" evidence="10">
    <location>
        <begin position="258"/>
        <end position="502"/>
    </location>
</feature>
<evidence type="ECO:0000313" key="12">
    <source>
        <dbReference type="Proteomes" id="UP001237448"/>
    </source>
</evidence>
<accession>A0ABU0FI62</accession>
<evidence type="ECO:0000256" key="3">
    <source>
        <dbReference type="ARBA" id="ARBA00022475"/>
    </source>
</evidence>